<dbReference type="InterPro" id="IPR036388">
    <property type="entry name" value="WH-like_DNA-bd_sf"/>
</dbReference>
<reference evidence="1 2" key="1">
    <citation type="journal article" date="2019" name="Int. J. Syst. Evol. Microbiol.">
        <title>The Global Catalogue of Microorganisms (GCM) 10K type strain sequencing project: providing services to taxonomists for standard genome sequencing and annotation.</title>
        <authorList>
            <consortium name="The Broad Institute Genomics Platform"/>
            <consortium name="The Broad Institute Genome Sequencing Center for Infectious Disease"/>
            <person name="Wu L."/>
            <person name="Ma J."/>
        </authorList>
    </citation>
    <scope>NUCLEOTIDE SEQUENCE [LARGE SCALE GENOMIC DNA]</scope>
    <source>
        <strain evidence="1 2">JCM 1405</strain>
    </source>
</reference>
<protein>
    <submittedName>
        <fullName evidence="1">DUF4364 family protein</fullName>
    </submittedName>
</protein>
<gene>
    <name evidence="1" type="ORF">GCM10008905_04760</name>
</gene>
<evidence type="ECO:0000313" key="2">
    <source>
        <dbReference type="Proteomes" id="UP001500339"/>
    </source>
</evidence>
<dbReference type="Gene3D" id="1.10.10.10">
    <property type="entry name" value="Winged helix-like DNA-binding domain superfamily/Winged helix DNA-binding domain"/>
    <property type="match status" value="1"/>
</dbReference>
<evidence type="ECO:0000313" key="1">
    <source>
        <dbReference type="EMBL" id="GAA0718252.1"/>
    </source>
</evidence>
<dbReference type="InterPro" id="IPR025374">
    <property type="entry name" value="DUF4364"/>
</dbReference>
<dbReference type="RefSeq" id="WP_343766135.1">
    <property type="nucleotide sequence ID" value="NZ_BAAACF010000001.1"/>
</dbReference>
<sequence length="175" mass="20683">MFNDTLDLAENKLLLLYIFDKIKLPITNNQVTQIILENNFINYFTLQQYLSELVSSNFLKYNKVEHKQRLEITERGSKVLTLFSNRLSQNKLDIINDYLEKEINNIKKEVTILSDYTIEDNNKYIVNLKALENDELLIDIKLTLSSNTEARDICNKWKNHSSELYKEIFNLLKKA</sequence>
<keyword evidence="2" id="KW-1185">Reference proteome</keyword>
<dbReference type="Proteomes" id="UP001500339">
    <property type="component" value="Unassembled WGS sequence"/>
</dbReference>
<dbReference type="Pfam" id="PF14277">
    <property type="entry name" value="DUF4364"/>
    <property type="match status" value="1"/>
</dbReference>
<comment type="caution">
    <text evidence="1">The sequence shown here is derived from an EMBL/GenBank/DDBJ whole genome shotgun (WGS) entry which is preliminary data.</text>
</comment>
<dbReference type="EMBL" id="BAAACF010000001">
    <property type="protein sequence ID" value="GAA0718252.1"/>
    <property type="molecule type" value="Genomic_DNA"/>
</dbReference>
<organism evidence="1 2">
    <name type="scientific">Clostridium malenominatum</name>
    <dbReference type="NCBI Taxonomy" id="1539"/>
    <lineage>
        <taxon>Bacteria</taxon>
        <taxon>Bacillati</taxon>
        <taxon>Bacillota</taxon>
        <taxon>Clostridia</taxon>
        <taxon>Eubacteriales</taxon>
        <taxon>Clostridiaceae</taxon>
        <taxon>Clostridium</taxon>
    </lineage>
</organism>
<accession>A0ABN1IPF2</accession>
<name>A0ABN1IPF2_9CLOT</name>
<proteinExistence type="predicted"/>